<evidence type="ECO:0000313" key="2">
    <source>
        <dbReference type="Proteomes" id="UP000604730"/>
    </source>
</evidence>
<dbReference type="EMBL" id="JAEPRJ010000001">
    <property type="protein sequence ID" value="MBK5898494.1"/>
    <property type="molecule type" value="Genomic_DNA"/>
</dbReference>
<proteinExistence type="predicted"/>
<dbReference type="Gene3D" id="1.10.3210.10">
    <property type="entry name" value="Hypothetical protein af1432"/>
    <property type="match status" value="1"/>
</dbReference>
<sequence length="210" mass="24044">MLRIIDFSKAVKYYKPSRDNVVVKNLDGSMLEAGGYKGDLIFIDFTMFPYVCPDCEEYEQIKEITKEEYLLELAKLLSQEAHKNQIDKAGIDYFTGYIQAVVNGVTTNKEKIVAYLHDTVEDTPLTIERIKELFGEEIGEAVFAITKSKDGSLSYDDYIERVKANPLARAVKISDLKHNMDLSRLEKVGITEKDIKRAKKYQKALKKLQE</sequence>
<name>A0ABS1J2Y1_9FIRM</name>
<evidence type="ECO:0008006" key="3">
    <source>
        <dbReference type="Google" id="ProtNLM"/>
    </source>
</evidence>
<accession>A0ABS1J2Y1</accession>
<reference evidence="1 2" key="1">
    <citation type="submission" date="2021-01" db="EMBL/GenBank/DDBJ databases">
        <title>Isolation and description of Catonella massiliensis sp. nov., a novel Catonella species, isolated from a stable periodontitis subject.</title>
        <authorList>
            <person name="Antezack A."/>
            <person name="Boxberger M."/>
            <person name="La Scola B."/>
            <person name="Monnet-Corti V."/>
        </authorList>
    </citation>
    <scope>NUCLEOTIDE SEQUENCE [LARGE SCALE GENOMIC DNA]</scope>
    <source>
        <strain evidence="1 2">Marseille-Q4567</strain>
    </source>
</reference>
<evidence type="ECO:0000313" key="1">
    <source>
        <dbReference type="EMBL" id="MBK5898494.1"/>
    </source>
</evidence>
<organism evidence="1 2">
    <name type="scientific">Catonella massiliensis</name>
    <dbReference type="NCBI Taxonomy" id="2799636"/>
    <lineage>
        <taxon>Bacteria</taxon>
        <taxon>Bacillati</taxon>
        <taxon>Bacillota</taxon>
        <taxon>Clostridia</taxon>
        <taxon>Lachnospirales</taxon>
        <taxon>Lachnospiraceae</taxon>
        <taxon>Catonella</taxon>
    </lineage>
</organism>
<comment type="caution">
    <text evidence="1">The sequence shown here is derived from an EMBL/GenBank/DDBJ whole genome shotgun (WGS) entry which is preliminary data.</text>
</comment>
<dbReference type="Proteomes" id="UP000604730">
    <property type="component" value="Unassembled WGS sequence"/>
</dbReference>
<protein>
    <recommendedName>
        <fullName evidence="3">HD domain-containing protein</fullName>
    </recommendedName>
</protein>
<gene>
    <name evidence="1" type="ORF">JJN12_11985</name>
</gene>
<keyword evidence="2" id="KW-1185">Reference proteome</keyword>
<dbReference type="SUPFAM" id="SSF109604">
    <property type="entry name" value="HD-domain/PDEase-like"/>
    <property type="match status" value="1"/>
</dbReference>
<dbReference type="RefSeq" id="WP_208429908.1">
    <property type="nucleotide sequence ID" value="NZ_JAEPRJ010000001.1"/>
</dbReference>